<dbReference type="PANTHER" id="PTHR47723:SF19">
    <property type="entry name" value="POLYNUCLEOTIDYL TRANSFERASE, RIBONUCLEASE H-LIKE SUPERFAMILY PROTEIN"/>
    <property type="match status" value="1"/>
</dbReference>
<dbReference type="OrthoDB" id="1304701at2759"/>
<dbReference type="InterPro" id="IPR036397">
    <property type="entry name" value="RNaseH_sf"/>
</dbReference>
<accession>A0A6P6VKI0</accession>
<gene>
    <name evidence="3" type="primary">LOC113724500</name>
</gene>
<dbReference type="InterPro" id="IPR012337">
    <property type="entry name" value="RNaseH-like_sf"/>
</dbReference>
<proteinExistence type="predicted"/>
<dbReference type="InterPro" id="IPR026960">
    <property type="entry name" value="RVT-Znf"/>
</dbReference>
<name>A0A6P6VKI0_COFAR</name>
<keyword evidence="2" id="KW-1185">Reference proteome</keyword>
<evidence type="ECO:0000313" key="2">
    <source>
        <dbReference type="Proteomes" id="UP001652660"/>
    </source>
</evidence>
<dbReference type="PANTHER" id="PTHR47723">
    <property type="entry name" value="OS05G0353850 PROTEIN"/>
    <property type="match status" value="1"/>
</dbReference>
<dbReference type="GeneID" id="113724500"/>
<sequence>MLGGGCSECMKWRNKISGGWYSQSWVLDSIVEEIVRKPVPMGSGQDSAKWCLIESGDFSLASTYPISGGQRPASFMFDRVWHPLLLIKIAFFMIRVLRDRLLLASSLGRLNVHGPSKYFCCMEFQSESLDHIFSEGDLAQFLWRFFGHAVGVVYREAGVRSRLVGWWCRMPHHSCVEAVHSVVPSMICSHIWLARNLAYFEGQFLRRKTICDRILADVVGLFGGQCAGGPDGVVRWETPSTKICKLNTDGCSPGNPGISGGGGVLRDSSGALIFGFSIPLGELISLQAETRSLLYGVQQYLSRGFSRVQIEVDSLLLVNILRDKSRCPWRVRSKIESIQTVLRTGWSVEHCYREANQVADALSKVGALGSGIVIYTSQSALPRPARGLWS</sequence>
<evidence type="ECO:0000313" key="3">
    <source>
        <dbReference type="RefSeq" id="XP_027103196.1"/>
    </source>
</evidence>
<dbReference type="Proteomes" id="UP001652660">
    <property type="component" value="Chromosome 2c"/>
</dbReference>
<dbReference type="AlphaFoldDB" id="A0A6P6VKI0"/>
<dbReference type="Pfam" id="PF13456">
    <property type="entry name" value="RVT_3"/>
    <property type="match status" value="1"/>
</dbReference>
<dbReference type="Gene3D" id="3.30.420.10">
    <property type="entry name" value="Ribonuclease H-like superfamily/Ribonuclease H"/>
    <property type="match status" value="1"/>
</dbReference>
<dbReference type="InterPro" id="IPR002156">
    <property type="entry name" value="RNaseH_domain"/>
</dbReference>
<feature type="domain" description="RNase H type-1" evidence="1">
    <location>
        <begin position="240"/>
        <end position="368"/>
    </location>
</feature>
<dbReference type="GO" id="GO:0004523">
    <property type="term" value="F:RNA-DNA hybrid ribonuclease activity"/>
    <property type="evidence" value="ECO:0007669"/>
    <property type="project" value="InterPro"/>
</dbReference>
<dbReference type="PROSITE" id="PS50879">
    <property type="entry name" value="RNASE_H_1"/>
    <property type="match status" value="1"/>
</dbReference>
<protein>
    <recommendedName>
        <fullName evidence="1">RNase H type-1 domain-containing protein</fullName>
    </recommendedName>
</protein>
<evidence type="ECO:0000259" key="1">
    <source>
        <dbReference type="PROSITE" id="PS50879"/>
    </source>
</evidence>
<reference evidence="2" key="1">
    <citation type="journal article" date="2025" name="Foods">
        <title>Unveiling the Microbial Signatures of Arabica Coffee Cherries: Insights into Ripeness Specific Diversity, Functional Traits, and Implications for Quality and Safety.</title>
        <authorList>
            <consortium name="RefSeq"/>
            <person name="Tenea G.N."/>
            <person name="Cifuentes V."/>
            <person name="Reyes P."/>
            <person name="Cevallos-Vallejos M."/>
        </authorList>
    </citation>
    <scope>NUCLEOTIDE SEQUENCE [LARGE SCALE GENOMIC DNA]</scope>
</reference>
<dbReference type="InterPro" id="IPR044730">
    <property type="entry name" value="RNase_H-like_dom_plant"/>
</dbReference>
<dbReference type="InterPro" id="IPR053151">
    <property type="entry name" value="RNase_H-like"/>
</dbReference>
<dbReference type="Pfam" id="PF13966">
    <property type="entry name" value="zf-RVT"/>
    <property type="match status" value="1"/>
</dbReference>
<dbReference type="RefSeq" id="XP_027103196.1">
    <property type="nucleotide sequence ID" value="XM_027247395.1"/>
</dbReference>
<dbReference type="SUPFAM" id="SSF53098">
    <property type="entry name" value="Ribonuclease H-like"/>
    <property type="match status" value="1"/>
</dbReference>
<reference evidence="3" key="2">
    <citation type="submission" date="2025-08" db="UniProtKB">
        <authorList>
            <consortium name="RefSeq"/>
        </authorList>
    </citation>
    <scope>IDENTIFICATION</scope>
    <source>
        <tissue evidence="3">Leaves</tissue>
    </source>
</reference>
<dbReference type="CDD" id="cd06222">
    <property type="entry name" value="RNase_H_like"/>
    <property type="match status" value="1"/>
</dbReference>
<dbReference type="GO" id="GO:0003676">
    <property type="term" value="F:nucleic acid binding"/>
    <property type="evidence" value="ECO:0007669"/>
    <property type="project" value="InterPro"/>
</dbReference>
<organism evidence="2 3">
    <name type="scientific">Coffea arabica</name>
    <name type="common">Arabian coffee</name>
    <dbReference type="NCBI Taxonomy" id="13443"/>
    <lineage>
        <taxon>Eukaryota</taxon>
        <taxon>Viridiplantae</taxon>
        <taxon>Streptophyta</taxon>
        <taxon>Embryophyta</taxon>
        <taxon>Tracheophyta</taxon>
        <taxon>Spermatophyta</taxon>
        <taxon>Magnoliopsida</taxon>
        <taxon>eudicotyledons</taxon>
        <taxon>Gunneridae</taxon>
        <taxon>Pentapetalae</taxon>
        <taxon>asterids</taxon>
        <taxon>lamiids</taxon>
        <taxon>Gentianales</taxon>
        <taxon>Rubiaceae</taxon>
        <taxon>Ixoroideae</taxon>
        <taxon>Gardenieae complex</taxon>
        <taxon>Bertiereae - Coffeeae clade</taxon>
        <taxon>Coffeeae</taxon>
        <taxon>Coffea</taxon>
    </lineage>
</organism>